<comment type="caution">
    <text evidence="12">The sequence shown here is derived from an EMBL/GenBank/DDBJ whole genome shotgun (WGS) entry which is preliminary data.</text>
</comment>
<reference evidence="12 13" key="1">
    <citation type="submission" date="2019-12" db="EMBL/GenBank/DDBJ databases">
        <authorList>
            <person name="Kun Z."/>
        </authorList>
    </citation>
    <scope>NUCLEOTIDE SEQUENCE [LARGE SCALE GENOMIC DNA]</scope>
    <source>
        <strain evidence="12 13">YIM 123512</strain>
    </source>
</reference>
<evidence type="ECO:0000256" key="9">
    <source>
        <dbReference type="ARBA" id="ARBA00040345"/>
    </source>
</evidence>
<evidence type="ECO:0000256" key="10">
    <source>
        <dbReference type="SAM" id="MobiDB-lite"/>
    </source>
</evidence>
<proteinExistence type="inferred from homology"/>
<sequence length="303" mass="31330">MRPTCSRHPGPTVAESTVAEPRLSDVLVVVPARDEAALIESCLDSVRAAAHRLRSSRPDVRVTVVVVADRCTDGTASLARAAGAHVVETSAGGVGAARRAGVGAGVRLLGSPDPRRTWLASTDADTVVPITWLQRHVALAEEGAQLVLGRAVPDPAGLDPAAAVRWHQLHPVVVDDPHRYVHGANLGVRLDALTSAGGWPALREHEDHVLVEALAARGTPARLGPDVTTSARREGRTPGGYAGYLRELVAQTGAAQCAPERLRPTTPATISASETTLTTPSGSSSTAQPTTATSAVPAPAQIA</sequence>
<comment type="function">
    <text evidence="6">Catalyzes the glycosylation of 4,4'-diaponeurosporenoate, i.e. the esterification of glucose at the C1'' position with the carboxyl group of 4,4'-diaponeurosporenic acid, to form glycosyl-4,4'-diaponeurosporenoate. This is a step in the biosynthesis of staphyloxanthin, an orange pigment present in most staphylococci strains.</text>
</comment>
<dbReference type="PANTHER" id="PTHR43646:SF2">
    <property type="entry name" value="GLYCOSYLTRANSFERASE 2-LIKE DOMAIN-CONTAINING PROTEIN"/>
    <property type="match status" value="1"/>
</dbReference>
<dbReference type="GO" id="GO:0005886">
    <property type="term" value="C:plasma membrane"/>
    <property type="evidence" value="ECO:0007669"/>
    <property type="project" value="UniProtKB-SubCell"/>
</dbReference>
<keyword evidence="3" id="KW-0328">Glycosyltransferase</keyword>
<evidence type="ECO:0000256" key="1">
    <source>
        <dbReference type="ARBA" id="ARBA00004236"/>
    </source>
</evidence>
<evidence type="ECO:0000256" key="5">
    <source>
        <dbReference type="ARBA" id="ARBA00023136"/>
    </source>
</evidence>
<keyword evidence="2" id="KW-1003">Cell membrane</keyword>
<evidence type="ECO:0000313" key="12">
    <source>
        <dbReference type="EMBL" id="MXG91623.1"/>
    </source>
</evidence>
<evidence type="ECO:0000256" key="2">
    <source>
        <dbReference type="ARBA" id="ARBA00022475"/>
    </source>
</evidence>
<feature type="region of interest" description="Disordered" evidence="10">
    <location>
        <begin position="255"/>
        <end position="303"/>
    </location>
</feature>
<comment type="subcellular location">
    <subcellularLocation>
        <location evidence="1">Cell membrane</location>
    </subcellularLocation>
</comment>
<dbReference type="SUPFAM" id="SSF53448">
    <property type="entry name" value="Nucleotide-diphospho-sugar transferases"/>
    <property type="match status" value="1"/>
</dbReference>
<feature type="domain" description="Glycosyltransferase 2-like" evidence="11">
    <location>
        <begin position="28"/>
        <end position="155"/>
    </location>
</feature>
<feature type="compositionally biased region" description="Low complexity" evidence="10">
    <location>
        <begin position="273"/>
        <end position="303"/>
    </location>
</feature>
<accession>A0A6L7EW44</accession>
<keyword evidence="13" id="KW-1185">Reference proteome</keyword>
<evidence type="ECO:0000259" key="11">
    <source>
        <dbReference type="Pfam" id="PF00535"/>
    </source>
</evidence>
<evidence type="ECO:0000256" key="3">
    <source>
        <dbReference type="ARBA" id="ARBA00022676"/>
    </source>
</evidence>
<dbReference type="Proteomes" id="UP000473325">
    <property type="component" value="Unassembled WGS sequence"/>
</dbReference>
<dbReference type="PANTHER" id="PTHR43646">
    <property type="entry name" value="GLYCOSYLTRANSFERASE"/>
    <property type="match status" value="1"/>
</dbReference>
<dbReference type="EMBL" id="WUEK01000013">
    <property type="protein sequence ID" value="MXG91623.1"/>
    <property type="molecule type" value="Genomic_DNA"/>
</dbReference>
<comment type="pathway">
    <text evidence="7">Carotenoid biosynthesis; staphyloxanthin biosynthesis; staphyloxanthin from farnesyl diphosphate: step 4/5.</text>
</comment>
<organism evidence="12 13">
    <name type="scientific">Nocardioides flavescens</name>
    <dbReference type="NCBI Taxonomy" id="2691959"/>
    <lineage>
        <taxon>Bacteria</taxon>
        <taxon>Bacillati</taxon>
        <taxon>Actinomycetota</taxon>
        <taxon>Actinomycetes</taxon>
        <taxon>Propionibacteriales</taxon>
        <taxon>Nocardioidaceae</taxon>
        <taxon>Nocardioides</taxon>
    </lineage>
</organism>
<gene>
    <name evidence="12" type="ORF">GRQ65_18935</name>
</gene>
<evidence type="ECO:0000256" key="6">
    <source>
        <dbReference type="ARBA" id="ARBA00037281"/>
    </source>
</evidence>
<dbReference type="InterPro" id="IPR001173">
    <property type="entry name" value="Glyco_trans_2-like"/>
</dbReference>
<evidence type="ECO:0000256" key="7">
    <source>
        <dbReference type="ARBA" id="ARBA00037904"/>
    </source>
</evidence>
<evidence type="ECO:0000256" key="8">
    <source>
        <dbReference type="ARBA" id="ARBA00038120"/>
    </source>
</evidence>
<keyword evidence="4 12" id="KW-0808">Transferase</keyword>
<dbReference type="AlphaFoldDB" id="A0A6L7EW44"/>
<protein>
    <recommendedName>
        <fullName evidence="9">4,4'-diaponeurosporenoate glycosyltransferase</fullName>
    </recommendedName>
</protein>
<dbReference type="Pfam" id="PF00535">
    <property type="entry name" value="Glycos_transf_2"/>
    <property type="match status" value="1"/>
</dbReference>
<keyword evidence="5" id="KW-0472">Membrane</keyword>
<dbReference type="Gene3D" id="3.90.550.10">
    <property type="entry name" value="Spore Coat Polysaccharide Biosynthesis Protein SpsA, Chain A"/>
    <property type="match status" value="1"/>
</dbReference>
<dbReference type="GO" id="GO:0016757">
    <property type="term" value="F:glycosyltransferase activity"/>
    <property type="evidence" value="ECO:0007669"/>
    <property type="project" value="UniProtKB-KW"/>
</dbReference>
<comment type="similarity">
    <text evidence="8">Belongs to the glycosyltransferase 2 family. CrtQ subfamily.</text>
</comment>
<name>A0A6L7EW44_9ACTN</name>
<evidence type="ECO:0000313" key="13">
    <source>
        <dbReference type="Proteomes" id="UP000473325"/>
    </source>
</evidence>
<evidence type="ECO:0000256" key="4">
    <source>
        <dbReference type="ARBA" id="ARBA00022679"/>
    </source>
</evidence>
<dbReference type="InterPro" id="IPR029044">
    <property type="entry name" value="Nucleotide-diphossugar_trans"/>
</dbReference>